<evidence type="ECO:0000313" key="1">
    <source>
        <dbReference type="Proteomes" id="UP000887576"/>
    </source>
</evidence>
<sequence length="113" mass="12503">MARGRPKKDAAKSDTTKAGKVTKEKETKKVEKAEKPAKAEAPKASPKGKRGRGRPPKPGNAKNDTAKKSPKKDDNEEQDYLVFVIVSITQQFSVIISMFFCFMFLIVGNLTVF</sequence>
<reference evidence="2" key="1">
    <citation type="submission" date="2022-11" db="UniProtKB">
        <authorList>
            <consortium name="WormBaseParasite"/>
        </authorList>
    </citation>
    <scope>IDENTIFICATION</scope>
</reference>
<evidence type="ECO:0000313" key="2">
    <source>
        <dbReference type="WBParaSite" id="JU765_v2.g2573.t1"/>
    </source>
</evidence>
<dbReference type="Proteomes" id="UP000887576">
    <property type="component" value="Unplaced"/>
</dbReference>
<dbReference type="WBParaSite" id="JU765_v2.g2573.t1">
    <property type="protein sequence ID" value="JU765_v2.g2573.t1"/>
    <property type="gene ID" value="JU765_v2.g2573"/>
</dbReference>
<protein>
    <submittedName>
        <fullName evidence="2">Uncharacterized protein</fullName>
    </submittedName>
</protein>
<organism evidence="1 2">
    <name type="scientific">Panagrolaimus sp. JU765</name>
    <dbReference type="NCBI Taxonomy" id="591449"/>
    <lineage>
        <taxon>Eukaryota</taxon>
        <taxon>Metazoa</taxon>
        <taxon>Ecdysozoa</taxon>
        <taxon>Nematoda</taxon>
        <taxon>Chromadorea</taxon>
        <taxon>Rhabditida</taxon>
        <taxon>Tylenchina</taxon>
        <taxon>Panagrolaimomorpha</taxon>
        <taxon>Panagrolaimoidea</taxon>
        <taxon>Panagrolaimidae</taxon>
        <taxon>Panagrolaimus</taxon>
    </lineage>
</organism>
<name>A0AC34R1W3_9BILA</name>
<proteinExistence type="predicted"/>
<accession>A0AC34R1W3</accession>